<dbReference type="Gene3D" id="1.20.120.350">
    <property type="entry name" value="Voltage-gated potassium channels. Chain C"/>
    <property type="match status" value="1"/>
</dbReference>
<dbReference type="GO" id="GO:0036128">
    <property type="term" value="C:CatSper complex"/>
    <property type="evidence" value="ECO:0007669"/>
    <property type="project" value="InterPro"/>
</dbReference>
<dbReference type="GO" id="GO:0030317">
    <property type="term" value="P:flagellated sperm motility"/>
    <property type="evidence" value="ECO:0007669"/>
    <property type="project" value="InterPro"/>
</dbReference>
<dbReference type="OrthoDB" id="6282829at2759"/>
<evidence type="ECO:0000259" key="6">
    <source>
        <dbReference type="Pfam" id="PF00520"/>
    </source>
</evidence>
<organism evidence="7 8">
    <name type="scientific">Dimorphilus gyrociliatus</name>
    <dbReference type="NCBI Taxonomy" id="2664684"/>
    <lineage>
        <taxon>Eukaryota</taxon>
        <taxon>Metazoa</taxon>
        <taxon>Spiralia</taxon>
        <taxon>Lophotrochozoa</taxon>
        <taxon>Annelida</taxon>
        <taxon>Polychaeta</taxon>
        <taxon>Polychaeta incertae sedis</taxon>
        <taxon>Dinophilidae</taxon>
        <taxon>Dimorphilus</taxon>
    </lineage>
</organism>
<evidence type="ECO:0000313" key="8">
    <source>
        <dbReference type="Proteomes" id="UP000549394"/>
    </source>
</evidence>
<dbReference type="SUPFAM" id="SSF81324">
    <property type="entry name" value="Voltage-gated potassium channels"/>
    <property type="match status" value="1"/>
</dbReference>
<keyword evidence="8" id="KW-1185">Reference proteome</keyword>
<dbReference type="Pfam" id="PF00520">
    <property type="entry name" value="Ion_trans"/>
    <property type="match status" value="1"/>
</dbReference>
<comment type="caution">
    <text evidence="7">The sequence shown here is derived from an EMBL/GenBank/DDBJ whole genome shotgun (WGS) entry which is preliminary data.</text>
</comment>
<evidence type="ECO:0000313" key="7">
    <source>
        <dbReference type="EMBL" id="CAD5123210.1"/>
    </source>
</evidence>
<dbReference type="PANTHER" id="PTHR47193">
    <property type="entry name" value="CATION CHANNEL SPERM-ASSOCIATED PROTEIN 1"/>
    <property type="match status" value="1"/>
</dbReference>
<keyword evidence="2 5" id="KW-0812">Transmembrane</keyword>
<accession>A0A7I8W4U0</accession>
<evidence type="ECO:0000256" key="1">
    <source>
        <dbReference type="ARBA" id="ARBA00004141"/>
    </source>
</evidence>
<dbReference type="PANTHER" id="PTHR47193:SF1">
    <property type="entry name" value="CATION CHANNEL SPERM-ASSOCIATED PROTEIN 1"/>
    <property type="match status" value="1"/>
</dbReference>
<dbReference type="Proteomes" id="UP000549394">
    <property type="component" value="Unassembled WGS sequence"/>
</dbReference>
<dbReference type="InterPro" id="IPR005821">
    <property type="entry name" value="Ion_trans_dom"/>
</dbReference>
<evidence type="ECO:0000256" key="4">
    <source>
        <dbReference type="ARBA" id="ARBA00023136"/>
    </source>
</evidence>
<feature type="domain" description="Ion transport" evidence="6">
    <location>
        <begin position="117"/>
        <end position="237"/>
    </location>
</feature>
<keyword evidence="4 5" id="KW-0472">Membrane</keyword>
<dbReference type="GO" id="GO:0005227">
    <property type="term" value="F:calcium-activated cation channel activity"/>
    <property type="evidence" value="ECO:0007669"/>
    <property type="project" value="InterPro"/>
</dbReference>
<dbReference type="InterPro" id="IPR027359">
    <property type="entry name" value="Volt_channel_dom_sf"/>
</dbReference>
<dbReference type="InterPro" id="IPR028746">
    <property type="entry name" value="CatSper1"/>
</dbReference>
<protein>
    <submittedName>
        <fullName evidence="7">DgyrCDS11572</fullName>
    </submittedName>
</protein>
<sequence length="346" mass="40600">MFGRGLWDYYESVSVDGLDRQPNAGNNQENKKGVVVDSLTAEEKNSRTSYKTINEIDPEGKLSQENAISDQEIWHRTNNFYQSNTTIFNQEKLTYRELFHWNSWRPCILNLVTSNGFSSFIMVIILLNTIILIMQTFEDFEIHAKWYLEGIDHVFGGIYLWELCLKVYVWRCGFFREKWNTLDFFIVLTNWLDILLVAYASTSNFNGATIFRLLRIFRAVRAIRAVRVLRTIRFLSNLQVLSLYSPKDNGKEPKGVWQKDETLSEDVKDYNDDSSTDFQPGEQDDEEKIRKTIDDYYPDVDEESRKSLNRFFMLLVAIEANVKYMEKQQQILDTLLQIAEDTPVNT</sequence>
<dbReference type="GO" id="GO:0007283">
    <property type="term" value="P:spermatogenesis"/>
    <property type="evidence" value="ECO:0007669"/>
    <property type="project" value="TreeGrafter"/>
</dbReference>
<proteinExistence type="predicted"/>
<evidence type="ECO:0000256" key="3">
    <source>
        <dbReference type="ARBA" id="ARBA00022989"/>
    </source>
</evidence>
<dbReference type="AlphaFoldDB" id="A0A7I8W4U0"/>
<dbReference type="GO" id="GO:0005245">
    <property type="term" value="F:voltage-gated calcium channel activity"/>
    <property type="evidence" value="ECO:0007669"/>
    <property type="project" value="TreeGrafter"/>
</dbReference>
<evidence type="ECO:0000256" key="2">
    <source>
        <dbReference type="ARBA" id="ARBA00022692"/>
    </source>
</evidence>
<dbReference type="GO" id="GO:0060296">
    <property type="term" value="P:regulation of cilium beat frequency involved in ciliary motility"/>
    <property type="evidence" value="ECO:0007669"/>
    <property type="project" value="TreeGrafter"/>
</dbReference>
<dbReference type="EMBL" id="CAJFCJ010000019">
    <property type="protein sequence ID" value="CAD5123210.1"/>
    <property type="molecule type" value="Genomic_DNA"/>
</dbReference>
<evidence type="ECO:0000256" key="5">
    <source>
        <dbReference type="SAM" id="Phobius"/>
    </source>
</evidence>
<reference evidence="7 8" key="1">
    <citation type="submission" date="2020-08" db="EMBL/GenBank/DDBJ databases">
        <authorList>
            <person name="Hejnol A."/>
        </authorList>
    </citation>
    <scope>NUCLEOTIDE SEQUENCE [LARGE SCALE GENOMIC DNA]</scope>
</reference>
<comment type="subcellular location">
    <subcellularLocation>
        <location evidence="1">Membrane</location>
        <topology evidence="1">Multi-pass membrane protein</topology>
    </subcellularLocation>
</comment>
<gene>
    <name evidence="7" type="ORF">DGYR_LOCUS10910</name>
</gene>
<keyword evidence="3 5" id="KW-1133">Transmembrane helix</keyword>
<feature type="transmembrane region" description="Helical" evidence="5">
    <location>
        <begin position="108"/>
        <end position="133"/>
    </location>
</feature>
<feature type="transmembrane region" description="Helical" evidence="5">
    <location>
        <begin position="153"/>
        <end position="170"/>
    </location>
</feature>
<name>A0A7I8W4U0_9ANNE</name>
<feature type="transmembrane region" description="Helical" evidence="5">
    <location>
        <begin position="182"/>
        <end position="200"/>
    </location>
</feature>